<dbReference type="SUPFAM" id="SSF53822">
    <property type="entry name" value="Periplasmic binding protein-like I"/>
    <property type="match status" value="1"/>
</dbReference>
<evidence type="ECO:0000256" key="1">
    <source>
        <dbReference type="ARBA" id="ARBA00010062"/>
    </source>
</evidence>
<keyword evidence="2 3" id="KW-0732">Signal</keyword>
<organism evidence="5 6">
    <name type="scientific">Neopusillimonas maritima</name>
    <dbReference type="NCBI Taxonomy" id="2026239"/>
    <lineage>
        <taxon>Bacteria</taxon>
        <taxon>Pseudomonadati</taxon>
        <taxon>Pseudomonadota</taxon>
        <taxon>Betaproteobacteria</taxon>
        <taxon>Burkholderiales</taxon>
        <taxon>Alcaligenaceae</taxon>
        <taxon>Neopusillimonas</taxon>
    </lineage>
</organism>
<dbReference type="InterPro" id="IPR028081">
    <property type="entry name" value="Leu-bd"/>
</dbReference>
<feature type="domain" description="Leucine-binding protein" evidence="4">
    <location>
        <begin position="28"/>
        <end position="362"/>
    </location>
</feature>
<sequence>MRRKFSLRLLAATALTFTSVGAYAADDVKVGLMLPYSGTFAELGQNITNGFKLAIDQKGGKIAGRTIEYVELDDESAPAKANENANKLIRRDNVDVLVGTVHSGVALTMARVAKNTGALMIIPNAGANELTGALCSPNIFRASFSNWQAGYAVGALMAQKHKTAVSLAWNYAAGDEQTAGFKEAFEAGGGKVLKHLSLPFPNTEFQPLLTEIATLQPDAVYAFVAGAAQVKLTKDYEASGLKDKIPLYGAFLTEGTLEAQGSSAQGMLTALHYADGLDNPKNQAFIEAYKKAHGETPDVFAVQGYDSAQLFIAGLEAVNGDTSKKEDMIRAMENAKLDSPRGPLSFSKSHNPVMNMYIREARGDQNVMVGIAVEALADPSPDCKR</sequence>
<dbReference type="CDD" id="cd20014">
    <property type="entry name" value="PBP1_RPA0668_benzoate-like"/>
    <property type="match status" value="1"/>
</dbReference>
<reference evidence="5 6" key="1">
    <citation type="submission" date="2017-08" db="EMBL/GenBank/DDBJ databases">
        <title>Pusillimonas indicus sp. nov., a member of the family Alcaligenaceae isolated from surface seawater.</title>
        <authorList>
            <person name="Li J."/>
        </authorList>
    </citation>
    <scope>NUCLEOTIDE SEQUENCE [LARGE SCALE GENOMIC DNA]</scope>
    <source>
        <strain evidence="5 6">L52-1-41</strain>
    </source>
</reference>
<evidence type="ECO:0000313" key="6">
    <source>
        <dbReference type="Proteomes" id="UP000266206"/>
    </source>
</evidence>
<evidence type="ECO:0000313" key="5">
    <source>
        <dbReference type="EMBL" id="RIY42453.1"/>
    </source>
</evidence>
<dbReference type="Proteomes" id="UP000266206">
    <property type="component" value="Unassembled WGS sequence"/>
</dbReference>
<comment type="caution">
    <text evidence="5">The sequence shown here is derived from an EMBL/GenBank/DDBJ whole genome shotgun (WGS) entry which is preliminary data.</text>
</comment>
<dbReference type="AlphaFoldDB" id="A0A3A1YW16"/>
<evidence type="ECO:0000256" key="3">
    <source>
        <dbReference type="SAM" id="SignalP"/>
    </source>
</evidence>
<dbReference type="Pfam" id="PF13458">
    <property type="entry name" value="Peripla_BP_6"/>
    <property type="match status" value="1"/>
</dbReference>
<gene>
    <name evidence="5" type="ORF">CJP73_03195</name>
</gene>
<dbReference type="OrthoDB" id="9177562at2"/>
<proteinExistence type="inferred from homology"/>
<dbReference type="RefSeq" id="WP_114420323.1">
    <property type="nucleotide sequence ID" value="NZ_NQYH01000001.1"/>
</dbReference>
<comment type="similarity">
    <text evidence="1">Belongs to the leucine-binding protein family.</text>
</comment>
<evidence type="ECO:0000256" key="2">
    <source>
        <dbReference type="ARBA" id="ARBA00022729"/>
    </source>
</evidence>
<dbReference type="PANTHER" id="PTHR30483">
    <property type="entry name" value="LEUCINE-SPECIFIC-BINDING PROTEIN"/>
    <property type="match status" value="1"/>
</dbReference>
<dbReference type="PANTHER" id="PTHR30483:SF6">
    <property type="entry name" value="PERIPLASMIC BINDING PROTEIN OF ABC TRANSPORTER FOR NATURAL AMINO ACIDS"/>
    <property type="match status" value="1"/>
</dbReference>
<evidence type="ECO:0000259" key="4">
    <source>
        <dbReference type="Pfam" id="PF13458"/>
    </source>
</evidence>
<dbReference type="InterPro" id="IPR028082">
    <property type="entry name" value="Peripla_BP_I"/>
</dbReference>
<feature type="chain" id="PRO_5017381015" evidence="3">
    <location>
        <begin position="25"/>
        <end position="385"/>
    </location>
</feature>
<name>A0A3A1YW16_9BURK</name>
<dbReference type="Gene3D" id="3.40.50.2300">
    <property type="match status" value="2"/>
</dbReference>
<protein>
    <submittedName>
        <fullName evidence="5">ABC transporter permease</fullName>
    </submittedName>
</protein>
<feature type="signal peptide" evidence="3">
    <location>
        <begin position="1"/>
        <end position="24"/>
    </location>
</feature>
<accession>A0A3A1YW16</accession>
<dbReference type="InterPro" id="IPR051010">
    <property type="entry name" value="BCAA_transport"/>
</dbReference>
<dbReference type="EMBL" id="NQYH01000001">
    <property type="protein sequence ID" value="RIY42453.1"/>
    <property type="molecule type" value="Genomic_DNA"/>
</dbReference>